<keyword evidence="4 7" id="KW-0812">Transmembrane</keyword>
<protein>
    <submittedName>
        <fullName evidence="9">Sugar ABC transporter permease</fullName>
    </submittedName>
</protein>
<dbReference type="Proteomes" id="UP000515679">
    <property type="component" value="Chromosome"/>
</dbReference>
<feature type="domain" description="ABC transmembrane type-1" evidence="8">
    <location>
        <begin position="101"/>
        <end position="313"/>
    </location>
</feature>
<organism evidence="9 10">
    <name type="scientific">Cohnella cholangitidis</name>
    <dbReference type="NCBI Taxonomy" id="2598458"/>
    <lineage>
        <taxon>Bacteria</taxon>
        <taxon>Bacillati</taxon>
        <taxon>Bacillota</taxon>
        <taxon>Bacilli</taxon>
        <taxon>Bacillales</taxon>
        <taxon>Paenibacillaceae</taxon>
        <taxon>Cohnella</taxon>
    </lineage>
</organism>
<dbReference type="CDD" id="cd06261">
    <property type="entry name" value="TM_PBP2"/>
    <property type="match status" value="1"/>
</dbReference>
<accession>A0A7G5BZB2</accession>
<proteinExistence type="inferred from homology"/>
<feature type="transmembrane region" description="Helical" evidence="7">
    <location>
        <begin position="40"/>
        <end position="68"/>
    </location>
</feature>
<gene>
    <name evidence="9" type="ORF">FPL14_14665</name>
</gene>
<feature type="transmembrane region" description="Helical" evidence="7">
    <location>
        <begin position="105"/>
        <end position="126"/>
    </location>
</feature>
<dbReference type="PANTHER" id="PTHR30193">
    <property type="entry name" value="ABC TRANSPORTER PERMEASE PROTEIN"/>
    <property type="match status" value="1"/>
</dbReference>
<evidence type="ECO:0000256" key="7">
    <source>
        <dbReference type="RuleBase" id="RU363032"/>
    </source>
</evidence>
<dbReference type="InterPro" id="IPR035906">
    <property type="entry name" value="MetI-like_sf"/>
</dbReference>
<comment type="similarity">
    <text evidence="7">Belongs to the binding-protein-dependent transport system permease family.</text>
</comment>
<dbReference type="GO" id="GO:0005886">
    <property type="term" value="C:plasma membrane"/>
    <property type="evidence" value="ECO:0007669"/>
    <property type="project" value="UniProtKB-SubCell"/>
</dbReference>
<dbReference type="EMBL" id="CP041969">
    <property type="protein sequence ID" value="QMV42296.1"/>
    <property type="molecule type" value="Genomic_DNA"/>
</dbReference>
<keyword evidence="5 7" id="KW-1133">Transmembrane helix</keyword>
<evidence type="ECO:0000256" key="5">
    <source>
        <dbReference type="ARBA" id="ARBA00022989"/>
    </source>
</evidence>
<evidence type="ECO:0000256" key="4">
    <source>
        <dbReference type="ARBA" id="ARBA00022692"/>
    </source>
</evidence>
<evidence type="ECO:0000313" key="9">
    <source>
        <dbReference type="EMBL" id="QMV42296.1"/>
    </source>
</evidence>
<name>A0A7G5BZB2_9BACL</name>
<evidence type="ECO:0000256" key="1">
    <source>
        <dbReference type="ARBA" id="ARBA00004651"/>
    </source>
</evidence>
<dbReference type="InterPro" id="IPR000515">
    <property type="entry name" value="MetI-like"/>
</dbReference>
<dbReference type="GO" id="GO:0055085">
    <property type="term" value="P:transmembrane transport"/>
    <property type="evidence" value="ECO:0007669"/>
    <property type="project" value="InterPro"/>
</dbReference>
<keyword evidence="10" id="KW-1185">Reference proteome</keyword>
<feature type="transmembrane region" description="Helical" evidence="7">
    <location>
        <begin position="295"/>
        <end position="314"/>
    </location>
</feature>
<evidence type="ECO:0000256" key="2">
    <source>
        <dbReference type="ARBA" id="ARBA00022448"/>
    </source>
</evidence>
<dbReference type="PANTHER" id="PTHR30193:SF37">
    <property type="entry name" value="INNER MEMBRANE ABC TRANSPORTER PERMEASE PROTEIN YCJO"/>
    <property type="match status" value="1"/>
</dbReference>
<evidence type="ECO:0000256" key="3">
    <source>
        <dbReference type="ARBA" id="ARBA00022475"/>
    </source>
</evidence>
<feature type="transmembrane region" description="Helical" evidence="7">
    <location>
        <begin position="138"/>
        <end position="159"/>
    </location>
</feature>
<comment type="subcellular location">
    <subcellularLocation>
        <location evidence="1 7">Cell membrane</location>
        <topology evidence="1 7">Multi-pass membrane protein</topology>
    </subcellularLocation>
</comment>
<evidence type="ECO:0000259" key="8">
    <source>
        <dbReference type="PROSITE" id="PS50928"/>
    </source>
</evidence>
<dbReference type="Gene3D" id="1.10.3720.10">
    <property type="entry name" value="MetI-like"/>
    <property type="match status" value="1"/>
</dbReference>
<dbReference type="KEGG" id="cchl:FPL14_14665"/>
<keyword evidence="3" id="KW-1003">Cell membrane</keyword>
<reference evidence="9 10" key="1">
    <citation type="submission" date="2019-07" db="EMBL/GenBank/DDBJ databases">
        <authorList>
            <person name="Kim J.K."/>
            <person name="Cheong H.-M."/>
            <person name="Choi Y."/>
            <person name="Hwang K.J."/>
            <person name="Lee S."/>
            <person name="Choi C."/>
        </authorList>
    </citation>
    <scope>NUCLEOTIDE SEQUENCE [LARGE SCALE GENOMIC DNA]</scope>
    <source>
        <strain evidence="9 10">KS 22</strain>
    </source>
</reference>
<dbReference type="PROSITE" id="PS50928">
    <property type="entry name" value="ABC_TM1"/>
    <property type="match status" value="1"/>
</dbReference>
<dbReference type="AlphaFoldDB" id="A0A7G5BZB2"/>
<sequence length="322" mass="36297">MESNTFRTLDLLMHGGDKVELTIDKPRKPRKKLKETSGTAVFLFLGPTLLFLAIFFLFPLIATIYLSFHQWDLLGPALDAPFSGWDNYKILMSDGRFLKALTNTFLFVLANLIFMPLLALGIAYLLNEVKVMAWFWRLLFFLPVITSAVAMSLVWQYIFDPTYGPLNELLKAFGLAPQGWIMSTKLSLVSVVIVSLWQGIGYHAIIYLAGLQGISEDYYEAAKIDGAGAWRRLLSITIPLLKPTSVFVLVMVAINAFQAFTQFYVMTNGGPMDSSNVLGLYIYQTAFDFLNMGKAASMSVIMFVLVIAFSFVQFKMMRQQEE</sequence>
<evidence type="ECO:0000256" key="6">
    <source>
        <dbReference type="ARBA" id="ARBA00023136"/>
    </source>
</evidence>
<dbReference type="Pfam" id="PF00528">
    <property type="entry name" value="BPD_transp_1"/>
    <property type="match status" value="1"/>
</dbReference>
<keyword evidence="2 7" id="KW-0813">Transport</keyword>
<evidence type="ECO:0000313" key="10">
    <source>
        <dbReference type="Proteomes" id="UP000515679"/>
    </source>
</evidence>
<keyword evidence="6 7" id="KW-0472">Membrane</keyword>
<dbReference type="SUPFAM" id="SSF161098">
    <property type="entry name" value="MetI-like"/>
    <property type="match status" value="1"/>
</dbReference>
<dbReference type="InterPro" id="IPR051393">
    <property type="entry name" value="ABC_transporter_permease"/>
</dbReference>